<gene>
    <name evidence="1" type="ORF">BROSI_B0016</name>
</gene>
<organism evidence="1 2">
    <name type="scientific">Candidatus Brocadia sinica JPN1</name>
    <dbReference type="NCBI Taxonomy" id="1197129"/>
    <lineage>
        <taxon>Bacteria</taxon>
        <taxon>Pseudomonadati</taxon>
        <taxon>Planctomycetota</taxon>
        <taxon>Candidatus Brocadiia</taxon>
        <taxon>Candidatus Brocadiales</taxon>
        <taxon>Candidatus Brocadiaceae</taxon>
        <taxon>Candidatus Brocadia</taxon>
    </lineage>
</organism>
<name>A0ABQ0K2T8_9BACT</name>
<keyword evidence="2" id="KW-1185">Reference proteome</keyword>
<protein>
    <submittedName>
        <fullName evidence="1">Lhr-like helicases</fullName>
    </submittedName>
</protein>
<evidence type="ECO:0000313" key="1">
    <source>
        <dbReference type="EMBL" id="GAN35378.1"/>
    </source>
</evidence>
<sequence length="38" mass="4144">MILAKDLGYIDTKILISQLEEVSKLLDSYSNAILTSGS</sequence>
<evidence type="ECO:0000313" key="2">
    <source>
        <dbReference type="Proteomes" id="UP000032309"/>
    </source>
</evidence>
<dbReference type="EMBL" id="BAFN01000002">
    <property type="protein sequence ID" value="GAN35378.1"/>
    <property type="molecule type" value="Genomic_DNA"/>
</dbReference>
<comment type="caution">
    <text evidence="1">The sequence shown here is derived from an EMBL/GenBank/DDBJ whole genome shotgun (WGS) entry which is preliminary data.</text>
</comment>
<dbReference type="Proteomes" id="UP000032309">
    <property type="component" value="Unassembled WGS sequence"/>
</dbReference>
<accession>A0ABQ0K2T8</accession>
<proteinExistence type="predicted"/>
<reference evidence="2" key="1">
    <citation type="journal article" date="2015" name="Genome Announc.">
        <title>Draft Genome Sequence of an Anaerobic Ammonium-Oxidizing Bacterium, "Candidatus Brocadia sinica".</title>
        <authorList>
            <person name="Oshiki M."/>
            <person name="Shinyako-Hata K."/>
            <person name="Satoh H."/>
            <person name="Okabe S."/>
        </authorList>
    </citation>
    <scope>NUCLEOTIDE SEQUENCE [LARGE SCALE GENOMIC DNA]</scope>
    <source>
        <strain evidence="2">JPN1</strain>
    </source>
</reference>